<protein>
    <submittedName>
        <fullName evidence="2">Uncharacterized protein</fullName>
    </submittedName>
</protein>
<feature type="region of interest" description="Disordered" evidence="1">
    <location>
        <begin position="61"/>
        <end position="81"/>
    </location>
</feature>
<reference evidence="3" key="1">
    <citation type="submission" date="2016-02" db="EMBL/GenBank/DDBJ databases">
        <title>Draft genome sequence of Microdochium bolleyi, a fungal endophyte of beachgrass.</title>
        <authorList>
            <consortium name="DOE Joint Genome Institute"/>
            <person name="David A.S."/>
            <person name="May G."/>
            <person name="Haridas S."/>
            <person name="Lim J."/>
            <person name="Wang M."/>
            <person name="Labutti K."/>
            <person name="Lipzen A."/>
            <person name="Barry K."/>
            <person name="Grigoriev I.V."/>
        </authorList>
    </citation>
    <scope>NUCLEOTIDE SEQUENCE [LARGE SCALE GENOMIC DNA]</scope>
    <source>
        <strain evidence="3">J235TASD1</strain>
    </source>
</reference>
<keyword evidence="3" id="KW-1185">Reference proteome</keyword>
<evidence type="ECO:0000313" key="2">
    <source>
        <dbReference type="EMBL" id="KXJ96891.1"/>
    </source>
</evidence>
<accession>A0A136JIB4</accession>
<gene>
    <name evidence="2" type="ORF">Micbo1qcDRAFT_155581</name>
</gene>
<dbReference type="Proteomes" id="UP000070501">
    <property type="component" value="Unassembled WGS sequence"/>
</dbReference>
<sequence>MSRAKLGAGLLPLEVDEDEVSGGGGAMAACDVDWPSQETPQSFVCGCGCNLLSAELGLSQSRQSIGPGGRLSQGLVSSVRS</sequence>
<name>A0A136JIB4_9PEZI</name>
<evidence type="ECO:0000256" key="1">
    <source>
        <dbReference type="SAM" id="MobiDB-lite"/>
    </source>
</evidence>
<organism evidence="2 3">
    <name type="scientific">Microdochium bolleyi</name>
    <dbReference type="NCBI Taxonomy" id="196109"/>
    <lineage>
        <taxon>Eukaryota</taxon>
        <taxon>Fungi</taxon>
        <taxon>Dikarya</taxon>
        <taxon>Ascomycota</taxon>
        <taxon>Pezizomycotina</taxon>
        <taxon>Sordariomycetes</taxon>
        <taxon>Xylariomycetidae</taxon>
        <taxon>Xylariales</taxon>
        <taxon>Microdochiaceae</taxon>
        <taxon>Microdochium</taxon>
    </lineage>
</organism>
<dbReference type="EMBL" id="KQ964245">
    <property type="protein sequence ID" value="KXJ96891.1"/>
    <property type="molecule type" value="Genomic_DNA"/>
</dbReference>
<dbReference type="InParanoid" id="A0A136JIB4"/>
<dbReference type="PROSITE" id="PS51257">
    <property type="entry name" value="PROKAR_LIPOPROTEIN"/>
    <property type="match status" value="1"/>
</dbReference>
<dbReference type="AlphaFoldDB" id="A0A136JIB4"/>
<proteinExistence type="predicted"/>
<evidence type="ECO:0000313" key="3">
    <source>
        <dbReference type="Proteomes" id="UP000070501"/>
    </source>
</evidence>